<dbReference type="Proteomes" id="UP000198362">
    <property type="component" value="Unassembled WGS sequence"/>
</dbReference>
<accession>A0A239NXX1</accession>
<dbReference type="PANTHER" id="PTHR31299:SF0">
    <property type="entry name" value="ESTERASE, PUTATIVE (AFU_ORTHOLOGUE AFUA_1G05850)-RELATED"/>
    <property type="match status" value="1"/>
</dbReference>
<keyword evidence="2" id="KW-1185">Reference proteome</keyword>
<dbReference type="Gene3D" id="3.30.1870.10">
    <property type="entry name" value="EreA-like, domain 2"/>
    <property type="match status" value="1"/>
</dbReference>
<dbReference type="AlphaFoldDB" id="A0A239NXX1"/>
<dbReference type="Gene3D" id="3.40.1660.10">
    <property type="entry name" value="EreA-like (biosynthetic domain)"/>
    <property type="match status" value="1"/>
</dbReference>
<dbReference type="InterPro" id="IPR052036">
    <property type="entry name" value="Hydrolase/PRTase-associated"/>
</dbReference>
<dbReference type="OrthoDB" id="9810066at2"/>
<dbReference type="Pfam" id="PF05139">
    <property type="entry name" value="Erythro_esteras"/>
    <property type="match status" value="1"/>
</dbReference>
<evidence type="ECO:0000313" key="2">
    <source>
        <dbReference type="Proteomes" id="UP000198362"/>
    </source>
</evidence>
<organism evidence="1 2">
    <name type="scientific">Asanoa hainanensis</name>
    <dbReference type="NCBI Taxonomy" id="560556"/>
    <lineage>
        <taxon>Bacteria</taxon>
        <taxon>Bacillati</taxon>
        <taxon>Actinomycetota</taxon>
        <taxon>Actinomycetes</taxon>
        <taxon>Micromonosporales</taxon>
        <taxon>Micromonosporaceae</taxon>
        <taxon>Asanoa</taxon>
    </lineage>
</organism>
<dbReference type="RefSeq" id="WP_089253136.1">
    <property type="nucleotide sequence ID" value="NZ_FZPH01000011.1"/>
</dbReference>
<protein>
    <submittedName>
        <fullName evidence="1">Erythromycin esterase</fullName>
    </submittedName>
</protein>
<name>A0A239NXX1_9ACTN</name>
<evidence type="ECO:0000313" key="1">
    <source>
        <dbReference type="EMBL" id="SNT59675.1"/>
    </source>
</evidence>
<gene>
    <name evidence="1" type="ORF">SAMN05421812_111239</name>
</gene>
<dbReference type="GO" id="GO:0046677">
    <property type="term" value="P:response to antibiotic"/>
    <property type="evidence" value="ECO:0007669"/>
    <property type="project" value="InterPro"/>
</dbReference>
<reference evidence="1 2" key="1">
    <citation type="submission" date="2017-06" db="EMBL/GenBank/DDBJ databases">
        <authorList>
            <person name="Kim H.J."/>
            <person name="Triplett B.A."/>
        </authorList>
    </citation>
    <scope>NUCLEOTIDE SEQUENCE [LARGE SCALE GENOMIC DNA]</scope>
    <source>
        <strain evidence="1 2">CGMCC 4.5593</strain>
    </source>
</reference>
<sequence length="445" mass="49189">MTDPAVGAWLRANGSLLRTIDPSDDDDFADLAPLRQIVGDARIVGIGESTHRVHEFYRVRDRLTRFLLTELGFTAVVLESGFAEGALVDEWIKNDDGDLEQVLRDGITYSFGRCDEMREQLRWLRAHRRAGADVSFYGMDLADSSGSARPAVRAVLTYLDRVDPAYAAHVRATLLPMFDYLPTDRSGIAWVAPTLHAYMALPAPTRHELTAAINDLAERLQAMRVVYLSRANRDDYEFAYRCAVTARHTDAFLSGFPDGATRRYEGANVRDSAMAENLEWILARHERVVVLAANGHLQTRPWSAPPIVHNELTMLGGQLAVDHRHEMVMIATACGGGELLLHRPHPDDPPGHSRLFTEALTLLDPDSLDELLAGSGMPRYLLDLRKVPADGPVRDGFAAVRSIMTGGQATPVDPLAAFDAVVYVGDVSPWRHFPEWGQPPTADGH</sequence>
<dbReference type="PANTHER" id="PTHR31299">
    <property type="entry name" value="ESTERASE, PUTATIVE (AFU_ORTHOLOGUE AFUA_1G05850)-RELATED"/>
    <property type="match status" value="1"/>
</dbReference>
<proteinExistence type="predicted"/>
<dbReference type="InterPro" id="IPR007815">
    <property type="entry name" value="Emycin_Estase"/>
</dbReference>
<dbReference type="SUPFAM" id="SSF159501">
    <property type="entry name" value="EreA/ChaN-like"/>
    <property type="match status" value="1"/>
</dbReference>
<dbReference type="Gene3D" id="1.20.1440.30">
    <property type="entry name" value="Biosynthetic Protein domain"/>
    <property type="match status" value="1"/>
</dbReference>
<dbReference type="CDD" id="cd14728">
    <property type="entry name" value="Ere-like"/>
    <property type="match status" value="1"/>
</dbReference>
<dbReference type="EMBL" id="FZPH01000011">
    <property type="protein sequence ID" value="SNT59675.1"/>
    <property type="molecule type" value="Genomic_DNA"/>
</dbReference>